<dbReference type="OrthoDB" id="1493774at2"/>
<evidence type="ECO:0000313" key="2">
    <source>
        <dbReference type="EMBL" id="TXF91034.1"/>
    </source>
</evidence>
<evidence type="ECO:0000313" key="3">
    <source>
        <dbReference type="Proteomes" id="UP000321907"/>
    </source>
</evidence>
<keyword evidence="1" id="KW-1133">Transmembrane helix</keyword>
<dbReference type="InterPro" id="IPR008620">
    <property type="entry name" value="FixH"/>
</dbReference>
<dbReference type="Proteomes" id="UP000321907">
    <property type="component" value="Unassembled WGS sequence"/>
</dbReference>
<keyword evidence="3" id="KW-1185">Reference proteome</keyword>
<feature type="transmembrane region" description="Helical" evidence="1">
    <location>
        <begin position="6"/>
        <end position="25"/>
    </location>
</feature>
<sequence length="146" mass="16902">MKFNWGHGIFTFYVIFVATLVVVVIKSRTFDNSLVYENYYARDINYQQEYDRRLNSNSLADPLRIVSSDEGYALQFPPSLEEKVEGTVLLYRPSTKSDDRRVALEVNPEGTMSLPLRGMNPGRYEAIVEWQSGGVKYYDELDLNIR</sequence>
<protein>
    <recommendedName>
        <fullName evidence="4">Nitrogen fixation protein FixH</fullName>
    </recommendedName>
</protein>
<keyword evidence="1" id="KW-0472">Membrane</keyword>
<reference evidence="2 3" key="1">
    <citation type="submission" date="2019-08" db="EMBL/GenBank/DDBJ databases">
        <title>Lewinella sp. strain SSH13 Genome sequencing and assembly.</title>
        <authorList>
            <person name="Kim I."/>
        </authorList>
    </citation>
    <scope>NUCLEOTIDE SEQUENCE [LARGE SCALE GENOMIC DNA]</scope>
    <source>
        <strain evidence="2 3">SSH13</strain>
    </source>
</reference>
<name>A0A5C7FK48_9BACT</name>
<gene>
    <name evidence="2" type="ORF">FUA23_04320</name>
</gene>
<dbReference type="Pfam" id="PF05751">
    <property type="entry name" value="FixH"/>
    <property type="match status" value="1"/>
</dbReference>
<dbReference type="RefSeq" id="WP_147929491.1">
    <property type="nucleotide sequence ID" value="NZ_VOXD01000004.1"/>
</dbReference>
<organism evidence="2 3">
    <name type="scientific">Neolewinella aurantiaca</name>
    <dbReference type="NCBI Taxonomy" id="2602767"/>
    <lineage>
        <taxon>Bacteria</taxon>
        <taxon>Pseudomonadati</taxon>
        <taxon>Bacteroidota</taxon>
        <taxon>Saprospiria</taxon>
        <taxon>Saprospirales</taxon>
        <taxon>Lewinellaceae</taxon>
        <taxon>Neolewinella</taxon>
    </lineage>
</organism>
<comment type="caution">
    <text evidence="2">The sequence shown here is derived from an EMBL/GenBank/DDBJ whole genome shotgun (WGS) entry which is preliminary data.</text>
</comment>
<accession>A0A5C7FK48</accession>
<dbReference type="EMBL" id="VOXD01000004">
    <property type="protein sequence ID" value="TXF91034.1"/>
    <property type="molecule type" value="Genomic_DNA"/>
</dbReference>
<keyword evidence="1" id="KW-0812">Transmembrane</keyword>
<evidence type="ECO:0008006" key="4">
    <source>
        <dbReference type="Google" id="ProtNLM"/>
    </source>
</evidence>
<dbReference type="AlphaFoldDB" id="A0A5C7FK48"/>
<proteinExistence type="predicted"/>
<evidence type="ECO:0000256" key="1">
    <source>
        <dbReference type="SAM" id="Phobius"/>
    </source>
</evidence>